<dbReference type="Proteomes" id="UP000008229">
    <property type="component" value="Chromosome"/>
</dbReference>
<evidence type="ECO:0000256" key="3">
    <source>
        <dbReference type="ARBA" id="ARBA00022490"/>
    </source>
</evidence>
<dbReference type="InterPro" id="IPR016125">
    <property type="entry name" value="Peptidase_C15-like"/>
</dbReference>
<organism evidence="9 10">
    <name type="scientific">Conexibacter woesei (strain DSM 14684 / CCUG 47730 / CIP 108061 / JCM 11494 / NBRC 100937 / ID131577)</name>
    <dbReference type="NCBI Taxonomy" id="469383"/>
    <lineage>
        <taxon>Bacteria</taxon>
        <taxon>Bacillati</taxon>
        <taxon>Actinomycetota</taxon>
        <taxon>Thermoleophilia</taxon>
        <taxon>Solirubrobacterales</taxon>
        <taxon>Conexibacteraceae</taxon>
        <taxon>Conexibacter</taxon>
    </lineage>
</organism>
<name>D3F1S5_CONWI</name>
<proteinExistence type="inferred from homology"/>
<evidence type="ECO:0000256" key="5">
    <source>
        <dbReference type="ARBA" id="ARBA00022801"/>
    </source>
</evidence>
<comment type="similarity">
    <text evidence="1">Belongs to the peptidase C15 family.</text>
</comment>
<evidence type="ECO:0000313" key="9">
    <source>
        <dbReference type="EMBL" id="ADB54106.1"/>
    </source>
</evidence>
<dbReference type="PIRSF" id="PIRSF015592">
    <property type="entry name" value="Prld-crbxl_pptds"/>
    <property type="match status" value="1"/>
</dbReference>
<reference evidence="10" key="2">
    <citation type="submission" date="2010-01" db="EMBL/GenBank/DDBJ databases">
        <title>The complete genome of Conexibacter woesei DSM 14684.</title>
        <authorList>
            <consortium name="US DOE Joint Genome Institute (JGI-PGF)"/>
            <person name="Lucas S."/>
            <person name="Copeland A."/>
            <person name="Lapidus A."/>
            <person name="Glavina del Rio T."/>
            <person name="Dalin E."/>
            <person name="Tice H."/>
            <person name="Bruce D."/>
            <person name="Goodwin L."/>
            <person name="Pitluck S."/>
            <person name="Kyrpides N."/>
            <person name="Mavromatis K."/>
            <person name="Ivanova N."/>
            <person name="Mikhailova N."/>
            <person name="Chertkov O."/>
            <person name="Brettin T."/>
            <person name="Detter J.C."/>
            <person name="Han C."/>
            <person name="Larimer F."/>
            <person name="Land M."/>
            <person name="Hauser L."/>
            <person name="Markowitz V."/>
            <person name="Cheng J.-F."/>
            <person name="Hugenholtz P."/>
            <person name="Woyke T."/>
            <person name="Wu D."/>
            <person name="Pukall R."/>
            <person name="Steenblock K."/>
            <person name="Schneider S."/>
            <person name="Klenk H.-P."/>
            <person name="Eisen J.A."/>
        </authorList>
    </citation>
    <scope>NUCLEOTIDE SEQUENCE [LARGE SCALE GENOMIC DNA]</scope>
    <source>
        <strain evidence="10">DSM 14684 / CIP 108061 / JCM 11494 / NBRC 100937 / ID131577</strain>
    </source>
</reference>
<gene>
    <name evidence="9" type="ordered locus">Cwoe_5705</name>
</gene>
<dbReference type="PANTHER" id="PTHR23402:SF1">
    <property type="entry name" value="PYROGLUTAMYL-PEPTIDASE I"/>
    <property type="match status" value="1"/>
</dbReference>
<dbReference type="Gene3D" id="3.40.630.20">
    <property type="entry name" value="Peptidase C15, pyroglutamyl peptidase I-like"/>
    <property type="match status" value="1"/>
</dbReference>
<dbReference type="eggNOG" id="COG2039">
    <property type="taxonomic scope" value="Bacteria"/>
</dbReference>
<keyword evidence="5 9" id="KW-0378">Hydrolase</keyword>
<dbReference type="EMBL" id="CP001854">
    <property type="protein sequence ID" value="ADB54106.1"/>
    <property type="molecule type" value="Genomic_DNA"/>
</dbReference>
<dbReference type="InterPro" id="IPR036440">
    <property type="entry name" value="Peptidase_C15-like_sf"/>
</dbReference>
<dbReference type="GO" id="GO:0006508">
    <property type="term" value="P:proteolysis"/>
    <property type="evidence" value="ECO:0007669"/>
    <property type="project" value="UniProtKB-KW"/>
</dbReference>
<keyword evidence="4" id="KW-0645">Protease</keyword>
<dbReference type="Pfam" id="PF01470">
    <property type="entry name" value="Peptidase_C15"/>
    <property type="match status" value="1"/>
</dbReference>
<dbReference type="HOGENOM" id="CLU_043960_4_3_11"/>
<dbReference type="STRING" id="469383.Cwoe_5705"/>
<dbReference type="MEROPS" id="C15.001"/>
<dbReference type="SUPFAM" id="SSF53182">
    <property type="entry name" value="Pyrrolidone carboxyl peptidase (pyroglutamate aminopeptidase)"/>
    <property type="match status" value="1"/>
</dbReference>
<evidence type="ECO:0000256" key="8">
    <source>
        <dbReference type="ARBA" id="ARBA00031559"/>
    </source>
</evidence>
<dbReference type="CDD" id="cd00501">
    <property type="entry name" value="Peptidase_C15"/>
    <property type="match status" value="1"/>
</dbReference>
<keyword evidence="3" id="KW-0963">Cytoplasm</keyword>
<reference evidence="9 10" key="1">
    <citation type="journal article" date="2010" name="Stand. Genomic Sci.">
        <title>Complete genome sequence of Conexibacter woesei type strain (ID131577).</title>
        <authorList>
            <person name="Pukall R."/>
            <person name="Lapidus A."/>
            <person name="Glavina Del Rio T."/>
            <person name="Copeland A."/>
            <person name="Tice H."/>
            <person name="Cheng J.-F."/>
            <person name="Lucas S."/>
            <person name="Chen F."/>
            <person name="Nolan M."/>
            <person name="Bruce D."/>
            <person name="Goodwin L."/>
            <person name="Pitluck S."/>
            <person name="Mavromatis K."/>
            <person name="Ivanova N."/>
            <person name="Ovchinnikova G."/>
            <person name="Pati A."/>
            <person name="Chen A."/>
            <person name="Palaniappan K."/>
            <person name="Land M."/>
            <person name="Hauser L."/>
            <person name="Chang Y.-J."/>
            <person name="Jeffries C.D."/>
            <person name="Chain P."/>
            <person name="Meincke L."/>
            <person name="Sims D."/>
            <person name="Brettin T."/>
            <person name="Detter J.C."/>
            <person name="Rohde M."/>
            <person name="Goeker M."/>
            <person name="Bristow J."/>
            <person name="Eisen J.A."/>
            <person name="Markowitz V."/>
            <person name="Kyrpides N.C."/>
            <person name="Klenk H.-P."/>
            <person name="Hugenholtz P."/>
        </authorList>
    </citation>
    <scope>NUCLEOTIDE SEQUENCE [LARGE SCALE GENOMIC DNA]</scope>
    <source>
        <strain evidence="10">DSM 14684 / CIP 108061 / JCM 11494 / NBRC 100937 / ID131577</strain>
    </source>
</reference>
<dbReference type="GO" id="GO:0005829">
    <property type="term" value="C:cytosol"/>
    <property type="evidence" value="ECO:0007669"/>
    <property type="project" value="InterPro"/>
</dbReference>
<dbReference type="GO" id="GO:0016920">
    <property type="term" value="F:pyroglutamyl-peptidase activity"/>
    <property type="evidence" value="ECO:0007669"/>
    <property type="project" value="InterPro"/>
</dbReference>
<dbReference type="AlphaFoldDB" id="D3F1S5"/>
<dbReference type="PANTHER" id="PTHR23402">
    <property type="entry name" value="PROTEASE FAMILY C15 PYROGLUTAMYL-PEPTIDASE I-RELATED"/>
    <property type="match status" value="1"/>
</dbReference>
<dbReference type="PRINTS" id="PR00706">
    <property type="entry name" value="PYROGLUPTASE"/>
</dbReference>
<dbReference type="InterPro" id="IPR000816">
    <property type="entry name" value="Peptidase_C15"/>
</dbReference>
<evidence type="ECO:0000256" key="1">
    <source>
        <dbReference type="ARBA" id="ARBA00006641"/>
    </source>
</evidence>
<dbReference type="OrthoDB" id="9779738at2"/>
<accession>D3F1S5</accession>
<keyword evidence="6" id="KW-0788">Thiol protease</keyword>
<keyword evidence="10" id="KW-1185">Reference proteome</keyword>
<dbReference type="RefSeq" id="WP_012937157.1">
    <property type="nucleotide sequence ID" value="NC_013739.1"/>
</dbReference>
<evidence type="ECO:0000313" key="10">
    <source>
        <dbReference type="Proteomes" id="UP000008229"/>
    </source>
</evidence>
<protein>
    <recommendedName>
        <fullName evidence="2">Pyrrolidone-carboxylate peptidase</fullName>
    </recommendedName>
    <alternativeName>
        <fullName evidence="7">5-oxoprolyl-peptidase</fullName>
    </alternativeName>
    <alternativeName>
        <fullName evidence="8">Pyroglutamyl-peptidase I</fullName>
    </alternativeName>
</protein>
<evidence type="ECO:0000256" key="7">
    <source>
        <dbReference type="ARBA" id="ARBA00030836"/>
    </source>
</evidence>
<dbReference type="KEGG" id="cwo:Cwoe_5705"/>
<evidence type="ECO:0000256" key="6">
    <source>
        <dbReference type="ARBA" id="ARBA00022807"/>
    </source>
</evidence>
<evidence type="ECO:0000256" key="4">
    <source>
        <dbReference type="ARBA" id="ARBA00022670"/>
    </source>
</evidence>
<evidence type="ECO:0000256" key="2">
    <source>
        <dbReference type="ARBA" id="ARBA00019191"/>
    </source>
</evidence>
<sequence length="232" mass="24741">MSDRWILVTGNGAFGDTAERSELRYDVNPSALVAQRLDGRVVEGRRVVGRALDWDDSPLEALEPLLSGEDGTGGAGPPEAIVSCGVFSERTTLRLERVAVNVRDFQFADGDRRPIDEPVVEGGPAAYLSTLPIKAAVQAVRAAGVPAVVSNSASTHGCNSVMYCALHLVATRGLPTRAGFVHLPDPPEHVARLGRPTASMCLDDQVRGVEAVIGAVVLNPVDVRLPSNEWEW</sequence>